<dbReference type="EMBL" id="MT367280">
    <property type="protein sequence ID" value="QWB14898.1"/>
    <property type="molecule type" value="Genomic_DNA"/>
</dbReference>
<organism evidence="1">
    <name type="scientific">Cressdnaviricota sp</name>
    <dbReference type="NCBI Taxonomy" id="2748378"/>
    <lineage>
        <taxon>Viruses</taxon>
        <taxon>Monodnaviria</taxon>
        <taxon>Shotokuvirae</taxon>
        <taxon>Cressdnaviricota</taxon>
    </lineage>
</organism>
<evidence type="ECO:0000313" key="1">
    <source>
        <dbReference type="EMBL" id="QWB14898.1"/>
    </source>
</evidence>
<protein>
    <submittedName>
        <fullName evidence="1">Capsid protein</fullName>
    </submittedName>
</protein>
<name>A0A8E7YWF3_9VIRU</name>
<reference evidence="1" key="1">
    <citation type="submission" date="2020-04" db="EMBL/GenBank/DDBJ databases">
        <authorList>
            <person name="Liu Q."/>
            <person name="Zhang W."/>
        </authorList>
    </citation>
    <scope>NUCLEOTIDE SEQUENCE</scope>
    <source>
        <strain evidence="1">Elk08cir</strain>
    </source>
</reference>
<proteinExistence type="predicted"/>
<sequence>MPRIRVESKYIQDDFQNLIAYNPTQSSSLNYLNTFSYLQQYLFYSHRIVGPTPGYNENERVGDRINTSSIVLQYELKHDNSTYLYTTGTPYSYSIPNIIYRMPQPPPLLGFINPTEYDPNYYTLHLESYKVPMRVMVVEFDKDVFDDVTDISGSNSKIASWFFTTYKDTALQYKSTYQTLFEPNNPYAGKFKILYDKVTNFTFKKSSEMYTVTIPYKREWKFPRTSTTANDPLDKVTFIITIGCLNPEDISDTAVSTYLNGNITSSYTGNYFRLGRITGNYKLNYTDM</sequence>
<accession>A0A8E7YWF3</accession>